<evidence type="ECO:0000313" key="3">
    <source>
        <dbReference type="Proteomes" id="UP000499080"/>
    </source>
</evidence>
<keyword evidence="3" id="KW-1185">Reference proteome</keyword>
<gene>
    <name evidence="2" type="ORF">AVEN_91419_1</name>
</gene>
<reference evidence="2 3" key="1">
    <citation type="journal article" date="2019" name="Sci. Rep.">
        <title>Orb-weaving spider Araneus ventricosus genome elucidates the spidroin gene catalogue.</title>
        <authorList>
            <person name="Kono N."/>
            <person name="Nakamura H."/>
            <person name="Ohtoshi R."/>
            <person name="Moran D.A.P."/>
            <person name="Shinohara A."/>
            <person name="Yoshida Y."/>
            <person name="Fujiwara M."/>
            <person name="Mori M."/>
            <person name="Tomita M."/>
            <person name="Arakawa K."/>
        </authorList>
    </citation>
    <scope>NUCLEOTIDE SEQUENCE [LARGE SCALE GENOMIC DNA]</scope>
</reference>
<feature type="compositionally biased region" description="Low complexity" evidence="1">
    <location>
        <begin position="22"/>
        <end position="31"/>
    </location>
</feature>
<evidence type="ECO:0000313" key="2">
    <source>
        <dbReference type="EMBL" id="GBM77316.1"/>
    </source>
</evidence>
<protein>
    <submittedName>
        <fullName evidence="2">Uncharacterized protein</fullName>
    </submittedName>
</protein>
<accession>A0A4Y2IK40</accession>
<feature type="region of interest" description="Disordered" evidence="1">
    <location>
        <begin position="1"/>
        <end position="65"/>
    </location>
</feature>
<organism evidence="2 3">
    <name type="scientific">Araneus ventricosus</name>
    <name type="common">Orbweaver spider</name>
    <name type="synonym">Epeira ventricosa</name>
    <dbReference type="NCBI Taxonomy" id="182803"/>
    <lineage>
        <taxon>Eukaryota</taxon>
        <taxon>Metazoa</taxon>
        <taxon>Ecdysozoa</taxon>
        <taxon>Arthropoda</taxon>
        <taxon>Chelicerata</taxon>
        <taxon>Arachnida</taxon>
        <taxon>Araneae</taxon>
        <taxon>Araneomorphae</taxon>
        <taxon>Entelegynae</taxon>
        <taxon>Araneoidea</taxon>
        <taxon>Araneidae</taxon>
        <taxon>Araneus</taxon>
    </lineage>
</organism>
<dbReference type="AlphaFoldDB" id="A0A4Y2IK40"/>
<proteinExistence type="predicted"/>
<evidence type="ECO:0000256" key="1">
    <source>
        <dbReference type="SAM" id="MobiDB-lite"/>
    </source>
</evidence>
<sequence length="78" mass="8591">MTVLPSGETKALQSRESDADAEMSSSSASEADTLKYNMSEDLEDTPEVDCQRSTNKDRCRSPLPTMTLDTTQLDIVFV</sequence>
<name>A0A4Y2IK40_ARAVE</name>
<dbReference type="EMBL" id="BGPR01002682">
    <property type="protein sequence ID" value="GBM77316.1"/>
    <property type="molecule type" value="Genomic_DNA"/>
</dbReference>
<comment type="caution">
    <text evidence="2">The sequence shown here is derived from an EMBL/GenBank/DDBJ whole genome shotgun (WGS) entry which is preliminary data.</text>
</comment>
<dbReference type="Proteomes" id="UP000499080">
    <property type="component" value="Unassembled WGS sequence"/>
</dbReference>